<sequence length="103" mass="11995">MEPMVQNPTISRKDKEFERIMVTVSIIMAIIRIQETGSRGFRAKENPQVVRLACDLGRYFNHFVQKLMCDQKEQVQLYNEQNSAITVNLNKSLTMVNNIFTNK</sequence>
<protein>
    <submittedName>
        <fullName evidence="1">Expressed protein</fullName>
    </submittedName>
</protein>
<dbReference type="VEuPathDB" id="AmoebaDB:DICPUDRAFT_96259"/>
<evidence type="ECO:0000313" key="2">
    <source>
        <dbReference type="Proteomes" id="UP000001064"/>
    </source>
</evidence>
<dbReference type="GeneID" id="10503595"/>
<dbReference type="KEGG" id="dpp:DICPUDRAFT_96259"/>
<organism evidence="1 2">
    <name type="scientific">Dictyostelium purpureum</name>
    <name type="common">Slime mold</name>
    <dbReference type="NCBI Taxonomy" id="5786"/>
    <lineage>
        <taxon>Eukaryota</taxon>
        <taxon>Amoebozoa</taxon>
        <taxon>Evosea</taxon>
        <taxon>Eumycetozoa</taxon>
        <taxon>Dictyostelia</taxon>
        <taxon>Dictyosteliales</taxon>
        <taxon>Dictyosteliaceae</taxon>
        <taxon>Dictyostelium</taxon>
    </lineage>
</organism>
<keyword evidence="2" id="KW-1185">Reference proteome</keyword>
<name>F0Z6R9_DICPU</name>
<dbReference type="InParanoid" id="F0Z6R9"/>
<evidence type="ECO:0000313" key="1">
    <source>
        <dbReference type="EMBL" id="EGC40313.1"/>
    </source>
</evidence>
<dbReference type="Proteomes" id="UP000001064">
    <property type="component" value="Unassembled WGS sequence"/>
</dbReference>
<proteinExistence type="predicted"/>
<dbReference type="EMBL" id="GL870943">
    <property type="protein sequence ID" value="EGC40313.1"/>
    <property type="molecule type" value="Genomic_DNA"/>
</dbReference>
<dbReference type="AlphaFoldDB" id="F0Z6R9"/>
<dbReference type="RefSeq" id="XP_003283064.1">
    <property type="nucleotide sequence ID" value="XM_003283016.1"/>
</dbReference>
<gene>
    <name evidence="1" type="ORF">DICPUDRAFT_96259</name>
</gene>
<reference evidence="2" key="1">
    <citation type="journal article" date="2011" name="Genome Biol.">
        <title>Comparative genomics of the social amoebae Dictyostelium discoideum and Dictyostelium purpureum.</title>
        <authorList>
            <consortium name="US DOE Joint Genome Institute (JGI-PGF)"/>
            <person name="Sucgang R."/>
            <person name="Kuo A."/>
            <person name="Tian X."/>
            <person name="Salerno W."/>
            <person name="Parikh A."/>
            <person name="Feasley C.L."/>
            <person name="Dalin E."/>
            <person name="Tu H."/>
            <person name="Huang E."/>
            <person name="Barry K."/>
            <person name="Lindquist E."/>
            <person name="Shapiro H."/>
            <person name="Bruce D."/>
            <person name="Schmutz J."/>
            <person name="Salamov A."/>
            <person name="Fey P."/>
            <person name="Gaudet P."/>
            <person name="Anjard C."/>
            <person name="Babu M.M."/>
            <person name="Basu S."/>
            <person name="Bushmanova Y."/>
            <person name="van der Wel H."/>
            <person name="Katoh-Kurasawa M."/>
            <person name="Dinh C."/>
            <person name="Coutinho P.M."/>
            <person name="Saito T."/>
            <person name="Elias M."/>
            <person name="Schaap P."/>
            <person name="Kay R.R."/>
            <person name="Henrissat B."/>
            <person name="Eichinger L."/>
            <person name="Rivero F."/>
            <person name="Putnam N.H."/>
            <person name="West C.M."/>
            <person name="Loomis W.F."/>
            <person name="Chisholm R.L."/>
            <person name="Shaulsky G."/>
            <person name="Strassmann J.E."/>
            <person name="Queller D.C."/>
            <person name="Kuspa A."/>
            <person name="Grigoriev I.V."/>
        </authorList>
    </citation>
    <scope>NUCLEOTIDE SEQUENCE [LARGE SCALE GENOMIC DNA]</scope>
    <source>
        <strain evidence="2">QSDP1</strain>
    </source>
</reference>
<accession>F0Z6R9</accession>